<evidence type="ECO:0000313" key="7">
    <source>
        <dbReference type="EMBL" id="QTL98537.1"/>
    </source>
</evidence>
<dbReference type="RefSeq" id="WP_230866955.1">
    <property type="nucleotide sequence ID" value="NZ_CP046640.1"/>
</dbReference>
<dbReference type="CDD" id="cd01092">
    <property type="entry name" value="APP-like"/>
    <property type="match status" value="1"/>
</dbReference>
<dbReference type="PANTHER" id="PTHR46112:SF3">
    <property type="entry name" value="AMINOPEPTIDASE YPDF"/>
    <property type="match status" value="1"/>
</dbReference>
<evidence type="ECO:0000256" key="1">
    <source>
        <dbReference type="ARBA" id="ARBA00008766"/>
    </source>
</evidence>
<dbReference type="SUPFAM" id="SSF55920">
    <property type="entry name" value="Creatinase/aminopeptidase"/>
    <property type="match status" value="1"/>
</dbReference>
<keyword evidence="3" id="KW-0378">Hydrolase</keyword>
<gene>
    <name evidence="7" type="ORF">GM661_11455</name>
</gene>
<name>A0A8A7KI54_9FIRM</name>
<dbReference type="FunFam" id="3.90.230.10:FF:000014">
    <property type="entry name" value="Aminopeptidase P family protein"/>
    <property type="match status" value="1"/>
</dbReference>
<dbReference type="SUPFAM" id="SSF53092">
    <property type="entry name" value="Creatinase/prolidase N-terminal domain"/>
    <property type="match status" value="1"/>
</dbReference>
<evidence type="ECO:0000256" key="3">
    <source>
        <dbReference type="ARBA" id="ARBA00022801"/>
    </source>
</evidence>
<dbReference type="InterPro" id="IPR036005">
    <property type="entry name" value="Creatinase/aminopeptidase-like"/>
</dbReference>
<dbReference type="KEGG" id="ifn:GM661_11455"/>
<dbReference type="GO" id="GO:0016787">
    <property type="term" value="F:hydrolase activity"/>
    <property type="evidence" value="ECO:0007669"/>
    <property type="project" value="UniProtKB-KW"/>
</dbReference>
<dbReference type="AlphaFoldDB" id="A0A8A7KI54"/>
<protein>
    <submittedName>
        <fullName evidence="7">M24 family metallopeptidase</fullName>
    </submittedName>
</protein>
<dbReference type="InterPro" id="IPR050659">
    <property type="entry name" value="Peptidase_M24B"/>
</dbReference>
<proteinExistence type="inferred from homology"/>
<dbReference type="InterPro" id="IPR029149">
    <property type="entry name" value="Creatin/AminoP/Spt16_N"/>
</dbReference>
<sequence length="355" mass="40052">MDKRIKQLRRLLKESGIESLIIDGAENRFYLSGFTGTAGRILFTPDHNYFITDFRYVEQAEKQLEGYEIIKINKGLEKKLSKLLHREGVSKLCFEAEAVNYKQYEKYKKALTGIQLEAVTGLISKLRIKKDREEISRIKTAAAVTDLAFTHILDFIKPGCTEREVALELEFFMKKQGAERNAFDFIVASGKRSSLPHGVASDKVIRDGDFITMDFGCFYNGYCSDMTRTIVVGKPTKKQRDIYNIVLKAQQEVKKRVKAGMLCKDVDAIARDIITEKGYGSRFGHGLGHGIGVEVHEEPRVSYTSDTVLEDGMVITDEPGIYIPEWGGVRIEDDLLITEDGCEVLNDSPLELISV</sequence>
<feature type="domain" description="Peptidase M24" evidence="5">
    <location>
        <begin position="137"/>
        <end position="339"/>
    </location>
</feature>
<dbReference type="InterPro" id="IPR000587">
    <property type="entry name" value="Creatinase_N"/>
</dbReference>
<dbReference type="PANTHER" id="PTHR46112">
    <property type="entry name" value="AMINOPEPTIDASE"/>
    <property type="match status" value="1"/>
</dbReference>
<evidence type="ECO:0000256" key="4">
    <source>
        <dbReference type="RuleBase" id="RU000590"/>
    </source>
</evidence>
<evidence type="ECO:0000256" key="2">
    <source>
        <dbReference type="ARBA" id="ARBA00022723"/>
    </source>
</evidence>
<dbReference type="Gene3D" id="3.90.230.10">
    <property type="entry name" value="Creatinase/methionine aminopeptidase superfamily"/>
    <property type="match status" value="1"/>
</dbReference>
<keyword evidence="2 4" id="KW-0479">Metal-binding</keyword>
<dbReference type="Proteomes" id="UP000665020">
    <property type="component" value="Chromosome"/>
</dbReference>
<accession>A0A8A7KI54</accession>
<evidence type="ECO:0000259" key="5">
    <source>
        <dbReference type="Pfam" id="PF00557"/>
    </source>
</evidence>
<dbReference type="Gene3D" id="3.40.350.10">
    <property type="entry name" value="Creatinase/prolidase N-terminal domain"/>
    <property type="match status" value="1"/>
</dbReference>
<organism evidence="7 8">
    <name type="scientific">Iocasia fonsfrigidae</name>
    <dbReference type="NCBI Taxonomy" id="2682810"/>
    <lineage>
        <taxon>Bacteria</taxon>
        <taxon>Bacillati</taxon>
        <taxon>Bacillota</taxon>
        <taxon>Clostridia</taxon>
        <taxon>Halanaerobiales</taxon>
        <taxon>Halanaerobiaceae</taxon>
        <taxon>Iocasia</taxon>
    </lineage>
</organism>
<dbReference type="GO" id="GO:0046872">
    <property type="term" value="F:metal ion binding"/>
    <property type="evidence" value="ECO:0007669"/>
    <property type="project" value="UniProtKB-KW"/>
</dbReference>
<dbReference type="InterPro" id="IPR001131">
    <property type="entry name" value="Peptidase_M24B_aminopep-P_CS"/>
</dbReference>
<evidence type="ECO:0000313" key="8">
    <source>
        <dbReference type="Proteomes" id="UP000665020"/>
    </source>
</evidence>
<evidence type="ECO:0000259" key="6">
    <source>
        <dbReference type="Pfam" id="PF01321"/>
    </source>
</evidence>
<dbReference type="EMBL" id="CP046640">
    <property type="protein sequence ID" value="QTL98537.1"/>
    <property type="molecule type" value="Genomic_DNA"/>
</dbReference>
<dbReference type="Pfam" id="PF00557">
    <property type="entry name" value="Peptidase_M24"/>
    <property type="match status" value="1"/>
</dbReference>
<feature type="domain" description="Creatinase N-terminal" evidence="6">
    <location>
        <begin position="4"/>
        <end position="128"/>
    </location>
</feature>
<dbReference type="InterPro" id="IPR000994">
    <property type="entry name" value="Pept_M24"/>
</dbReference>
<reference evidence="7" key="1">
    <citation type="submission" date="2019-12" db="EMBL/GenBank/DDBJ databases">
        <authorList>
            <person name="zhang j."/>
            <person name="sun C.M."/>
        </authorList>
    </citation>
    <scope>NUCLEOTIDE SEQUENCE</scope>
    <source>
        <strain evidence="7">NS-1</strain>
    </source>
</reference>
<comment type="similarity">
    <text evidence="1 4">Belongs to the peptidase M24B family.</text>
</comment>
<dbReference type="PROSITE" id="PS00491">
    <property type="entry name" value="PROLINE_PEPTIDASE"/>
    <property type="match status" value="1"/>
</dbReference>
<dbReference type="Pfam" id="PF01321">
    <property type="entry name" value="Creatinase_N"/>
    <property type="match status" value="1"/>
</dbReference>
<keyword evidence="8" id="KW-1185">Reference proteome</keyword>